<keyword evidence="2" id="KW-1185">Reference proteome</keyword>
<proteinExistence type="predicted"/>
<evidence type="ECO:0000313" key="1">
    <source>
        <dbReference type="EMBL" id="MFL9843295.1"/>
    </source>
</evidence>
<name>A0ABW8YTL5_9FLAO</name>
<reference evidence="1 2" key="1">
    <citation type="submission" date="2024-06" db="EMBL/GenBank/DDBJ databases">
        <authorList>
            <person name="Kaempfer P."/>
            <person name="Viver T."/>
        </authorList>
    </citation>
    <scope>NUCLEOTIDE SEQUENCE [LARGE SCALE GENOMIC DNA]</scope>
    <source>
        <strain evidence="1 2">ST-119</strain>
    </source>
</reference>
<dbReference type="EMBL" id="JBELPZ010000002">
    <property type="protein sequence ID" value="MFL9843295.1"/>
    <property type="molecule type" value="Genomic_DNA"/>
</dbReference>
<comment type="caution">
    <text evidence="1">The sequence shown here is derived from an EMBL/GenBank/DDBJ whole genome shotgun (WGS) entry which is preliminary data.</text>
</comment>
<accession>A0ABW8YTL5</accession>
<organism evidence="1 2">
    <name type="scientific">Flavobacterium rhizosphaerae</name>
    <dbReference type="NCBI Taxonomy" id="3163298"/>
    <lineage>
        <taxon>Bacteria</taxon>
        <taxon>Pseudomonadati</taxon>
        <taxon>Bacteroidota</taxon>
        <taxon>Flavobacteriia</taxon>
        <taxon>Flavobacteriales</taxon>
        <taxon>Flavobacteriaceae</taxon>
        <taxon>Flavobacterium</taxon>
    </lineage>
</organism>
<evidence type="ECO:0000313" key="2">
    <source>
        <dbReference type="Proteomes" id="UP001629156"/>
    </source>
</evidence>
<gene>
    <name evidence="1" type="ORF">ABS766_02575</name>
</gene>
<dbReference type="Proteomes" id="UP001629156">
    <property type="component" value="Unassembled WGS sequence"/>
</dbReference>
<protein>
    <submittedName>
        <fullName evidence="1">Uncharacterized protein</fullName>
    </submittedName>
</protein>
<sequence length="164" mass="19526">MDLKSLINRIDVRAEHDDFEKKYEYKKKEIKKAEVKNIFETFKKFFKESKQFKFKENEHSITAMYRNHTIKLDMDIYKNLDNPSFELNGIIKMFDQKIYDFTAKGVYTAELPLPEQDTGEYERIVHDTTFFKDFISGSISYSFVYILAGSDIKYNDMKSLLMAL</sequence>
<dbReference type="RefSeq" id="WP_408083540.1">
    <property type="nucleotide sequence ID" value="NZ_JBELPZ010000002.1"/>
</dbReference>